<geneLocation type="nucleomorph" evidence="1"/>
<proteinExistence type="predicted"/>
<dbReference type="AlphaFoldDB" id="A0A0H5BKQ3"/>
<sequence>MSTINYTTFKFSFDALNVCEVRKSYVNAYNNNTLINNNVKETNKMYLKTNITIYYNKSILNYKRRKFLNKFDSIKKISLKSLKFEERNRTIGKTFQNYFFNSEIFLKWSFEENLNLLNNNNVNIISNFYHEIKFYDVNLNNEFIY</sequence>
<keyword evidence="1" id="KW-0542">Nucleomorph</keyword>
<reference evidence="1" key="1">
    <citation type="journal article" date="2015" name="Genome Biol. Evol.">
        <title>Nucleomorph Genome Sequences of Two Chlorarachniophytes, Amorphochlora amoebiformis and Lotharella vacuolata.</title>
        <authorList>
            <person name="Suzuki S."/>
            <person name="Shirato S."/>
            <person name="Hirakawa Y."/>
            <person name="Ishida K."/>
        </authorList>
    </citation>
    <scope>NUCLEOTIDE SEQUENCE</scope>
    <source>
        <strain evidence="1">CCMP2058</strain>
    </source>
</reference>
<organism evidence="1">
    <name type="scientific">Amorphochlora amoebiformis</name>
    <dbReference type="NCBI Taxonomy" id="1561963"/>
    <lineage>
        <taxon>Eukaryota</taxon>
        <taxon>Sar</taxon>
        <taxon>Rhizaria</taxon>
        <taxon>Cercozoa</taxon>
        <taxon>Chlorarachniophyceae</taxon>
        <taxon>Amorphochlora</taxon>
    </lineage>
</organism>
<accession>A0A0H5BKQ3</accession>
<evidence type="ECO:0000313" key="1">
    <source>
        <dbReference type="EMBL" id="BAS01855.1"/>
    </source>
</evidence>
<protein>
    <submittedName>
        <fullName evidence="1">Uncharacterized protein</fullName>
    </submittedName>
</protein>
<dbReference type="EMBL" id="AB996603">
    <property type="protein sequence ID" value="BAS01855.1"/>
    <property type="molecule type" value="Genomic_DNA"/>
</dbReference>
<name>A0A0H5BKQ3_9EUKA</name>